<gene>
    <name evidence="2" type="ORF">LITE_LOCUS10066</name>
</gene>
<comment type="caution">
    <text evidence="2">The sequence shown here is derived from an EMBL/GenBank/DDBJ whole genome shotgun (WGS) entry which is preliminary data.</text>
</comment>
<feature type="chain" id="PRO_5043347925" evidence="1">
    <location>
        <begin position="18"/>
        <end position="41"/>
    </location>
</feature>
<feature type="signal peptide" evidence="1">
    <location>
        <begin position="1"/>
        <end position="17"/>
    </location>
</feature>
<dbReference type="Proteomes" id="UP001154282">
    <property type="component" value="Unassembled WGS sequence"/>
</dbReference>
<dbReference type="AlphaFoldDB" id="A0AAV0IPX3"/>
<reference evidence="2" key="1">
    <citation type="submission" date="2022-08" db="EMBL/GenBank/DDBJ databases">
        <authorList>
            <person name="Gutierrez-Valencia J."/>
        </authorList>
    </citation>
    <scope>NUCLEOTIDE SEQUENCE</scope>
</reference>
<name>A0AAV0IPX3_9ROSI</name>
<sequence>MLLVFHTCHMCSRLVVTLLAPCHRPHVTSSPTYARDALVAS</sequence>
<protein>
    <submittedName>
        <fullName evidence="2">Uncharacterized protein</fullName>
    </submittedName>
</protein>
<dbReference type="EMBL" id="CAMGYJ010000004">
    <property type="protein sequence ID" value="CAI0398859.1"/>
    <property type="molecule type" value="Genomic_DNA"/>
</dbReference>
<proteinExistence type="predicted"/>
<evidence type="ECO:0000313" key="2">
    <source>
        <dbReference type="EMBL" id="CAI0398859.1"/>
    </source>
</evidence>
<feature type="non-terminal residue" evidence="2">
    <location>
        <position position="41"/>
    </location>
</feature>
<evidence type="ECO:0000256" key="1">
    <source>
        <dbReference type="SAM" id="SignalP"/>
    </source>
</evidence>
<accession>A0AAV0IPX3</accession>
<keyword evidence="1" id="KW-0732">Signal</keyword>
<evidence type="ECO:0000313" key="3">
    <source>
        <dbReference type="Proteomes" id="UP001154282"/>
    </source>
</evidence>
<organism evidence="2 3">
    <name type="scientific">Linum tenue</name>
    <dbReference type="NCBI Taxonomy" id="586396"/>
    <lineage>
        <taxon>Eukaryota</taxon>
        <taxon>Viridiplantae</taxon>
        <taxon>Streptophyta</taxon>
        <taxon>Embryophyta</taxon>
        <taxon>Tracheophyta</taxon>
        <taxon>Spermatophyta</taxon>
        <taxon>Magnoliopsida</taxon>
        <taxon>eudicotyledons</taxon>
        <taxon>Gunneridae</taxon>
        <taxon>Pentapetalae</taxon>
        <taxon>rosids</taxon>
        <taxon>fabids</taxon>
        <taxon>Malpighiales</taxon>
        <taxon>Linaceae</taxon>
        <taxon>Linum</taxon>
    </lineage>
</organism>
<keyword evidence="3" id="KW-1185">Reference proteome</keyword>